<evidence type="ECO:0000313" key="15">
    <source>
        <dbReference type="EMBL" id="TPX62703.1"/>
    </source>
</evidence>
<evidence type="ECO:0000256" key="12">
    <source>
        <dbReference type="ARBA" id="ARBA00048778"/>
    </source>
</evidence>
<evidence type="ECO:0000256" key="6">
    <source>
        <dbReference type="ARBA" id="ARBA00022801"/>
    </source>
</evidence>
<keyword evidence="9" id="KW-0472">Membrane</keyword>
<keyword evidence="7" id="KW-0067">ATP-binding</keyword>
<dbReference type="Gene3D" id="2.40.40.20">
    <property type="match status" value="1"/>
</dbReference>
<dbReference type="PROSITE" id="PS00674">
    <property type="entry name" value="AAA"/>
    <property type="match status" value="1"/>
</dbReference>
<evidence type="ECO:0000313" key="16">
    <source>
        <dbReference type="Proteomes" id="UP000318582"/>
    </source>
</evidence>
<keyword evidence="5" id="KW-0547">Nucleotide-binding</keyword>
<evidence type="ECO:0000256" key="10">
    <source>
        <dbReference type="ARBA" id="ARBA00032509"/>
    </source>
</evidence>
<dbReference type="Pfam" id="PF09262">
    <property type="entry name" value="PEX-1N"/>
    <property type="match status" value="1"/>
</dbReference>
<dbReference type="SUPFAM" id="SSF52540">
    <property type="entry name" value="P-loop containing nucleoside triphosphate hydrolases"/>
    <property type="match status" value="2"/>
</dbReference>
<evidence type="ECO:0000256" key="1">
    <source>
        <dbReference type="ARBA" id="ARBA00004370"/>
    </source>
</evidence>
<dbReference type="PANTHER" id="PTHR23077">
    <property type="entry name" value="AAA-FAMILY ATPASE"/>
    <property type="match status" value="1"/>
</dbReference>
<keyword evidence="3" id="KW-0813">Transport</keyword>
<dbReference type="InterPro" id="IPR003959">
    <property type="entry name" value="ATPase_AAA_core"/>
</dbReference>
<dbReference type="InterPro" id="IPR009010">
    <property type="entry name" value="Asp_de-COase-like_dom_sf"/>
</dbReference>
<dbReference type="GO" id="GO:0016887">
    <property type="term" value="F:ATP hydrolysis activity"/>
    <property type="evidence" value="ECO:0007669"/>
    <property type="project" value="InterPro"/>
</dbReference>
<evidence type="ECO:0000256" key="9">
    <source>
        <dbReference type="ARBA" id="ARBA00023136"/>
    </source>
</evidence>
<dbReference type="STRING" id="109895.A0A507EEW6"/>
<organism evidence="15 16">
    <name type="scientific">Powellomyces hirtus</name>
    <dbReference type="NCBI Taxonomy" id="109895"/>
    <lineage>
        <taxon>Eukaryota</taxon>
        <taxon>Fungi</taxon>
        <taxon>Fungi incertae sedis</taxon>
        <taxon>Chytridiomycota</taxon>
        <taxon>Chytridiomycota incertae sedis</taxon>
        <taxon>Chytridiomycetes</taxon>
        <taxon>Spizellomycetales</taxon>
        <taxon>Powellomycetaceae</taxon>
        <taxon>Powellomyces</taxon>
    </lineage>
</organism>
<dbReference type="GO" id="GO:0005829">
    <property type="term" value="C:cytosol"/>
    <property type="evidence" value="ECO:0007669"/>
    <property type="project" value="TreeGrafter"/>
</dbReference>
<dbReference type="Gene3D" id="1.10.8.60">
    <property type="match status" value="2"/>
</dbReference>
<dbReference type="SUPFAM" id="SSF54585">
    <property type="entry name" value="Cdc48 domain 2-like"/>
    <property type="match status" value="1"/>
</dbReference>
<dbReference type="InterPro" id="IPR041569">
    <property type="entry name" value="AAA_lid_3"/>
</dbReference>
<dbReference type="SUPFAM" id="SSF50692">
    <property type="entry name" value="ADC-like"/>
    <property type="match status" value="1"/>
</dbReference>
<dbReference type="InterPro" id="IPR003960">
    <property type="entry name" value="ATPase_AAA_CS"/>
</dbReference>
<evidence type="ECO:0000256" key="7">
    <source>
        <dbReference type="ARBA" id="ARBA00022840"/>
    </source>
</evidence>
<keyword evidence="4" id="KW-0962">Peroxisome biogenesis</keyword>
<dbReference type="InterPro" id="IPR015342">
    <property type="entry name" value="PEX1-N_C-lobe"/>
</dbReference>
<dbReference type="GO" id="GO:0005778">
    <property type="term" value="C:peroxisomal membrane"/>
    <property type="evidence" value="ECO:0007669"/>
    <property type="project" value="TreeGrafter"/>
</dbReference>
<dbReference type="InterPro" id="IPR027417">
    <property type="entry name" value="P-loop_NTPase"/>
</dbReference>
<evidence type="ECO:0000259" key="14">
    <source>
        <dbReference type="SMART" id="SM00382"/>
    </source>
</evidence>
<dbReference type="InterPro" id="IPR029067">
    <property type="entry name" value="CDC48_domain_2-like_sf"/>
</dbReference>
<dbReference type="FunFam" id="3.40.50.300:FF:000149">
    <property type="entry name" value="Nuclear valosin-containing protein-like"/>
    <property type="match status" value="1"/>
</dbReference>
<dbReference type="GO" id="GO:0016558">
    <property type="term" value="P:protein import into peroxisome matrix"/>
    <property type="evidence" value="ECO:0007669"/>
    <property type="project" value="TreeGrafter"/>
</dbReference>
<comment type="caution">
    <text evidence="15">The sequence shown here is derived from an EMBL/GenBank/DDBJ whole genome shotgun (WGS) entry which is preliminary data.</text>
</comment>
<dbReference type="PANTHER" id="PTHR23077:SF12">
    <property type="entry name" value="PEROXISOMAL ATPASE PEX1"/>
    <property type="match status" value="1"/>
</dbReference>
<feature type="region of interest" description="Disordered" evidence="13">
    <location>
        <begin position="264"/>
        <end position="286"/>
    </location>
</feature>
<evidence type="ECO:0000256" key="3">
    <source>
        <dbReference type="ARBA" id="ARBA00022448"/>
    </source>
</evidence>
<dbReference type="InterPro" id="IPR003593">
    <property type="entry name" value="AAA+_ATPase"/>
</dbReference>
<keyword evidence="8" id="KW-0653">Protein transport</keyword>
<gene>
    <name evidence="15" type="ORF">PhCBS80983_g00387</name>
</gene>
<evidence type="ECO:0000256" key="2">
    <source>
        <dbReference type="ARBA" id="ARBA00006914"/>
    </source>
</evidence>
<dbReference type="EMBL" id="QEAQ01000002">
    <property type="protein sequence ID" value="TPX62703.1"/>
    <property type="molecule type" value="Genomic_DNA"/>
</dbReference>
<protein>
    <recommendedName>
        <fullName evidence="11">Peroxisomal ATPase PEX1</fullName>
    </recommendedName>
    <alternativeName>
        <fullName evidence="10">Peroxin-1</fullName>
    </alternativeName>
</protein>
<evidence type="ECO:0000256" key="13">
    <source>
        <dbReference type="SAM" id="MobiDB-lite"/>
    </source>
</evidence>
<keyword evidence="6" id="KW-0378">Hydrolase</keyword>
<dbReference type="Pfam" id="PF17862">
    <property type="entry name" value="AAA_lid_3"/>
    <property type="match status" value="1"/>
</dbReference>
<feature type="region of interest" description="Disordered" evidence="13">
    <location>
        <begin position="976"/>
        <end position="997"/>
    </location>
</feature>
<dbReference type="Pfam" id="PF00004">
    <property type="entry name" value="AAA"/>
    <property type="match status" value="2"/>
</dbReference>
<accession>A0A507EEW6</accession>
<dbReference type="GO" id="GO:0005524">
    <property type="term" value="F:ATP binding"/>
    <property type="evidence" value="ECO:0007669"/>
    <property type="project" value="UniProtKB-KW"/>
</dbReference>
<reference evidence="15 16" key="1">
    <citation type="journal article" date="2019" name="Sci. Rep.">
        <title>Comparative genomics of chytrid fungi reveal insights into the obligate biotrophic and pathogenic lifestyle of Synchytrium endobioticum.</title>
        <authorList>
            <person name="van de Vossenberg B.T.L.H."/>
            <person name="Warris S."/>
            <person name="Nguyen H.D.T."/>
            <person name="van Gent-Pelzer M.P.E."/>
            <person name="Joly D.L."/>
            <person name="van de Geest H.C."/>
            <person name="Bonants P.J.M."/>
            <person name="Smith D.S."/>
            <person name="Levesque C.A."/>
            <person name="van der Lee T.A.J."/>
        </authorList>
    </citation>
    <scope>NUCLEOTIDE SEQUENCE [LARGE SCALE GENOMIC DNA]</scope>
    <source>
        <strain evidence="15 16">CBS 809.83</strain>
    </source>
</reference>
<evidence type="ECO:0000256" key="11">
    <source>
        <dbReference type="ARBA" id="ARBA00034532"/>
    </source>
</evidence>
<feature type="compositionally biased region" description="Polar residues" evidence="13">
    <location>
        <begin position="982"/>
        <end position="995"/>
    </location>
</feature>
<evidence type="ECO:0000256" key="5">
    <source>
        <dbReference type="ARBA" id="ARBA00022741"/>
    </source>
</evidence>
<dbReference type="Proteomes" id="UP000318582">
    <property type="component" value="Unassembled WGS sequence"/>
</dbReference>
<feature type="domain" description="AAA+ ATPase" evidence="14">
    <location>
        <begin position="780"/>
        <end position="916"/>
    </location>
</feature>
<comment type="subcellular location">
    <subcellularLocation>
        <location evidence="1">Membrane</location>
    </subcellularLocation>
</comment>
<dbReference type="InterPro" id="IPR050168">
    <property type="entry name" value="AAA_ATPase_domain"/>
</dbReference>
<comment type="similarity">
    <text evidence="2">Belongs to the AAA ATPase family.</text>
</comment>
<evidence type="ECO:0000256" key="4">
    <source>
        <dbReference type="ARBA" id="ARBA00022593"/>
    </source>
</evidence>
<sequence>MHNNTLTVAFENLSSTLVNLPPEWAHALWAQLETLNASQVVLSLVSHAGKNKSEAEQRRIYMVWAGGATTKNRNPKEQYIEIDHQYGQALGLRDGQQVNVEFCKNISSGRSVNVEPLTIDDWEILELHAGYLEEQFLNQVRVVWKNQILTVWVHGQTIIRLKVVETDPDADCVLLDTNAEVIVAPKQRWTPVAKTENVIPSTSGRSLHRPSWPGRLLPTDAFNPSEHNIANEPDLPTICIPTVKEDSLPVNGSIVYLTKRDFGTQKKGPESEEAQSNGATEDAETATKPKGLYVHCSHVSSIPRGHVWANEVAQNLLSLHPFAKVRMHEHPRNASNKFKLSIRPVVSSMSDNIVLRKNQADVDLAIKAVREYLHKITFHAGHTLLTDGTTHAVSVNLSTSISTHVVINILEDKSDSKDIGSKFPQFANLDANSVDHVVIELGSPAISVFEDIGTKDTVPHLAGIDDLSIKLEGELRSRIAKPVVRRSMKTPVQGGVLLYGARGSGKTSVVRAATRTMSLDHDVLAYSIFVNCVELATERVIKVKDILQKTIYKAAWHSPSIVVFDDLDRLLPAEQEHADSSRSRQLTELFMSMMHSATNHFGIVLLATVQQRTSINATLLTQHVFGELIHISPPGKQERQQILERMLQDTGLSNIKLSALNLSSIAGTTEGFSPADLHTLTQRAVHEAANRHLVAMAANFSTTLSSSDMIGSEMQVATSDYVKAQKGFVPANLKGVKLEKGGEIAWSDVGGLRETKRMLLETLEWPTKYAAIFANCSLRLRSGLLLYGFPGCGKTLLASAVAKECGLNFISVKGPELLNKYIGASEQSVRDLFERASAAKPCVLFFDEFDAIAPRRGNDNTGVTDRVVNQMLTQMDGAEGLDGVYVLAATSRPDIIDPALLRPGRLDKSLLCGLPDEEERLEILHAVAAKLELDPAVSLTDYAARTSGFSGADLQAVLYNAHLEAIHGVLDGADEEAKDGAGSTTITTNGHTPGSSKHHDFIVVQRGEVCAMTHVERGELAMKIEASQRTLAESALSSSSGNSKANKAAAEQERPVITAANLETALRTTRPSISELEKLRLQRIYDAFLGGKGSTENPVGQRSTLA</sequence>
<evidence type="ECO:0000256" key="8">
    <source>
        <dbReference type="ARBA" id="ARBA00022927"/>
    </source>
</evidence>
<dbReference type="Gene3D" id="3.10.330.10">
    <property type="match status" value="1"/>
</dbReference>
<name>A0A507EEW6_9FUNG</name>
<dbReference type="Gene3D" id="3.40.50.300">
    <property type="entry name" value="P-loop containing nucleotide triphosphate hydrolases"/>
    <property type="match status" value="2"/>
</dbReference>
<keyword evidence="16" id="KW-1185">Reference proteome</keyword>
<comment type="catalytic activity">
    <reaction evidence="12">
        <text>ATP + H2O = ADP + phosphate + H(+)</text>
        <dbReference type="Rhea" id="RHEA:13065"/>
        <dbReference type="ChEBI" id="CHEBI:15377"/>
        <dbReference type="ChEBI" id="CHEBI:15378"/>
        <dbReference type="ChEBI" id="CHEBI:30616"/>
        <dbReference type="ChEBI" id="CHEBI:43474"/>
        <dbReference type="ChEBI" id="CHEBI:456216"/>
    </reaction>
    <physiologicalReaction direction="left-to-right" evidence="12">
        <dbReference type="Rhea" id="RHEA:13066"/>
    </physiologicalReaction>
</comment>
<proteinExistence type="inferred from homology"/>
<dbReference type="SMART" id="SM00382">
    <property type="entry name" value="AAA"/>
    <property type="match status" value="2"/>
</dbReference>
<feature type="domain" description="AAA+ ATPase" evidence="14">
    <location>
        <begin position="492"/>
        <end position="635"/>
    </location>
</feature>
<dbReference type="AlphaFoldDB" id="A0A507EEW6"/>